<dbReference type="EMBL" id="JAIWYP010000014">
    <property type="protein sequence ID" value="KAH3711679.1"/>
    <property type="molecule type" value="Genomic_DNA"/>
</dbReference>
<comment type="subcellular location">
    <subcellularLocation>
        <location evidence="1 6">Golgi apparatus membrane</location>
        <topology evidence="1 6">Single-pass type II membrane protein</topology>
    </subcellularLocation>
</comment>
<dbReference type="GO" id="GO:0030246">
    <property type="term" value="F:carbohydrate binding"/>
    <property type="evidence" value="ECO:0007669"/>
    <property type="project" value="UniProtKB-KW"/>
</dbReference>
<evidence type="ECO:0000313" key="9">
    <source>
        <dbReference type="Proteomes" id="UP000828390"/>
    </source>
</evidence>
<evidence type="ECO:0000259" key="7">
    <source>
        <dbReference type="SMART" id="SM00458"/>
    </source>
</evidence>
<dbReference type="SMART" id="SM00458">
    <property type="entry name" value="RICIN"/>
    <property type="match status" value="1"/>
</dbReference>
<protein>
    <recommendedName>
        <fullName evidence="6">Polypeptide N-acetylgalactosaminyltransferase</fullName>
        <ecNumber evidence="6">2.4.1.-</ecNumber>
    </recommendedName>
    <alternativeName>
        <fullName evidence="6">Protein-UDP acetylgalactosaminyltransferase</fullName>
    </alternativeName>
</protein>
<dbReference type="Pfam" id="PF02709">
    <property type="entry name" value="Glyco_transf_7C"/>
    <property type="match status" value="1"/>
</dbReference>
<dbReference type="PANTHER" id="PTHR11675">
    <property type="entry name" value="N-ACETYLGALACTOSAMINYLTRANSFERASE"/>
    <property type="match status" value="1"/>
</dbReference>
<comment type="caution">
    <text evidence="8">The sequence shown here is derived from an EMBL/GenBank/DDBJ whole genome shotgun (WGS) entry which is preliminary data.</text>
</comment>
<keyword evidence="6" id="KW-0464">Manganese</keyword>
<evidence type="ECO:0000313" key="8">
    <source>
        <dbReference type="EMBL" id="KAH3711679.1"/>
    </source>
</evidence>
<gene>
    <name evidence="8" type="ORF">DPMN_071351</name>
</gene>
<name>A0A9D4BW62_DREPO</name>
<dbReference type="Gene3D" id="2.80.10.50">
    <property type="match status" value="1"/>
</dbReference>
<dbReference type="Pfam" id="PF00652">
    <property type="entry name" value="Ricin_B_lectin"/>
    <property type="match status" value="1"/>
</dbReference>
<dbReference type="PROSITE" id="PS50231">
    <property type="entry name" value="RICIN_B_LECTIN"/>
    <property type="match status" value="1"/>
</dbReference>
<feature type="domain" description="Ricin B lectin" evidence="7">
    <location>
        <begin position="403"/>
        <end position="523"/>
    </location>
</feature>
<dbReference type="Pfam" id="PF00535">
    <property type="entry name" value="Glycos_transf_2"/>
    <property type="match status" value="1"/>
</dbReference>
<dbReference type="InterPro" id="IPR035992">
    <property type="entry name" value="Ricin_B-like_lectins"/>
</dbReference>
<dbReference type="Proteomes" id="UP000828390">
    <property type="component" value="Unassembled WGS sequence"/>
</dbReference>
<keyword evidence="2 6" id="KW-0808">Transferase</keyword>
<dbReference type="GO" id="GO:0006493">
    <property type="term" value="P:protein O-linked glycosylation"/>
    <property type="evidence" value="ECO:0007669"/>
    <property type="project" value="TreeGrafter"/>
</dbReference>
<keyword evidence="5 6" id="KW-1015">Disulfide bond</keyword>
<evidence type="ECO:0000256" key="3">
    <source>
        <dbReference type="ARBA" id="ARBA00022734"/>
    </source>
</evidence>
<dbReference type="GO" id="GO:0004653">
    <property type="term" value="F:polypeptide N-acetylgalactosaminyltransferase activity"/>
    <property type="evidence" value="ECO:0007669"/>
    <property type="project" value="TreeGrafter"/>
</dbReference>
<evidence type="ECO:0000256" key="6">
    <source>
        <dbReference type="RuleBase" id="RU361242"/>
    </source>
</evidence>
<reference evidence="8" key="1">
    <citation type="journal article" date="2019" name="bioRxiv">
        <title>The Genome of the Zebra Mussel, Dreissena polymorpha: A Resource for Invasive Species Research.</title>
        <authorList>
            <person name="McCartney M.A."/>
            <person name="Auch B."/>
            <person name="Kono T."/>
            <person name="Mallez S."/>
            <person name="Zhang Y."/>
            <person name="Obille A."/>
            <person name="Becker A."/>
            <person name="Abrahante J.E."/>
            <person name="Garbe J."/>
            <person name="Badalamenti J.P."/>
            <person name="Herman A."/>
            <person name="Mangelson H."/>
            <person name="Liachko I."/>
            <person name="Sullivan S."/>
            <person name="Sone E.D."/>
            <person name="Koren S."/>
            <person name="Silverstein K.A.T."/>
            <person name="Beckman K.B."/>
            <person name="Gohl D.M."/>
        </authorList>
    </citation>
    <scope>NUCLEOTIDE SEQUENCE</scope>
    <source>
        <strain evidence="8">Duluth1</strain>
        <tissue evidence="8">Whole animal</tissue>
    </source>
</reference>
<keyword evidence="4 6" id="KW-0333">Golgi apparatus</keyword>
<dbReference type="InterPro" id="IPR027791">
    <property type="entry name" value="Galactosyl_T_C"/>
</dbReference>
<keyword evidence="9" id="KW-1185">Reference proteome</keyword>
<dbReference type="SUPFAM" id="SSF50370">
    <property type="entry name" value="Ricin B-like lectins"/>
    <property type="match status" value="1"/>
</dbReference>
<comment type="similarity">
    <text evidence="6">Belongs to the glycosyltransferase 2 family. GalNAc-T subfamily.</text>
</comment>
<proteinExistence type="inferred from homology"/>
<dbReference type="InterPro" id="IPR001173">
    <property type="entry name" value="Glyco_trans_2-like"/>
</dbReference>
<dbReference type="Gene3D" id="3.90.550.10">
    <property type="entry name" value="Spore Coat Polysaccharide Biosynthesis Protein SpsA, Chain A"/>
    <property type="match status" value="1"/>
</dbReference>
<keyword evidence="3 6" id="KW-0430">Lectin</keyword>
<accession>A0A9D4BW62</accession>
<dbReference type="InterPro" id="IPR000772">
    <property type="entry name" value="Ricin_B_lectin"/>
</dbReference>
<keyword evidence="6" id="KW-0328">Glycosyltransferase</keyword>
<comment type="pathway">
    <text evidence="6">Protein modification; protein glycosylation.</text>
</comment>
<dbReference type="InterPro" id="IPR029044">
    <property type="entry name" value="Nucleotide-diphossugar_trans"/>
</dbReference>
<sequence>MLQRRRRQCVVWIIGFVILLAVVVSLKSAYNFYVYRQLVSKLKPGEHVVDLGSFNPQTFMKKVKPDWDIMRNSEFPNASIPYGRMVPDTRPSNCMLKSLQLISLPEASVVMVLQGEPRHTVFRTIYSILLRTPPELLREIVVIDDAIEDVAMGSLLSRIPKVKVTRNSKMEGMIKSMNTGANLAVSPILIFVTSKCEVNVHWLQPLLQRLVHNNPAGVVAPVLDTISSTGEYSPNEELARAGFDWSLSSKLEGNAIGEQVFSSPIYRGHVFSIGRERFLKLGKFDPGFESYGGENIELSLKTWLCGGRVEIHTCSRIGQIHVEEELTGLRRGHENIYLRNVKRVAEAWLDDYKRFFYYTKPFARMVNAGSIAERKSLRQHLKCQTFKWYMDNVYIELRPPVTDEIMFGTIRQQDFCVDIEIGHVPAVAKLVPCNPDKSAQDWSFKKKGEITSGGMCLSADPIETHGYVMVHFCTNLPSQKWLFLDGQIFREGTDQCLDSHKANVALVIAECDEQYVSQRWRVVDKSQQSRSKDEV</sequence>
<evidence type="ECO:0000256" key="5">
    <source>
        <dbReference type="ARBA" id="ARBA00023157"/>
    </source>
</evidence>
<dbReference type="AlphaFoldDB" id="A0A9D4BW62"/>
<dbReference type="GO" id="GO:0000139">
    <property type="term" value="C:Golgi membrane"/>
    <property type="evidence" value="ECO:0007669"/>
    <property type="project" value="UniProtKB-SubCell"/>
</dbReference>
<dbReference type="SUPFAM" id="SSF53448">
    <property type="entry name" value="Nucleotide-diphospho-sugar transferases"/>
    <property type="match status" value="1"/>
</dbReference>
<evidence type="ECO:0000256" key="2">
    <source>
        <dbReference type="ARBA" id="ARBA00022679"/>
    </source>
</evidence>
<reference evidence="8" key="2">
    <citation type="submission" date="2020-11" db="EMBL/GenBank/DDBJ databases">
        <authorList>
            <person name="McCartney M.A."/>
            <person name="Auch B."/>
            <person name="Kono T."/>
            <person name="Mallez S."/>
            <person name="Becker A."/>
            <person name="Gohl D.M."/>
            <person name="Silverstein K.A.T."/>
            <person name="Koren S."/>
            <person name="Bechman K.B."/>
            <person name="Herman A."/>
            <person name="Abrahante J.E."/>
            <person name="Garbe J."/>
        </authorList>
    </citation>
    <scope>NUCLEOTIDE SEQUENCE</scope>
    <source>
        <strain evidence="8">Duluth1</strain>
        <tissue evidence="8">Whole animal</tissue>
    </source>
</reference>
<dbReference type="PANTHER" id="PTHR11675:SF128">
    <property type="entry name" value="POLYPEPTIDE N-ACETYLGALACTOSAMINYLTRANSFERASE 13-RELATED"/>
    <property type="match status" value="1"/>
</dbReference>
<comment type="cofactor">
    <cofactor evidence="6">
        <name>Mn(2+)</name>
        <dbReference type="ChEBI" id="CHEBI:29035"/>
    </cofactor>
</comment>
<organism evidence="8 9">
    <name type="scientific">Dreissena polymorpha</name>
    <name type="common">Zebra mussel</name>
    <name type="synonym">Mytilus polymorpha</name>
    <dbReference type="NCBI Taxonomy" id="45954"/>
    <lineage>
        <taxon>Eukaryota</taxon>
        <taxon>Metazoa</taxon>
        <taxon>Spiralia</taxon>
        <taxon>Lophotrochozoa</taxon>
        <taxon>Mollusca</taxon>
        <taxon>Bivalvia</taxon>
        <taxon>Autobranchia</taxon>
        <taxon>Heteroconchia</taxon>
        <taxon>Euheterodonta</taxon>
        <taxon>Imparidentia</taxon>
        <taxon>Neoheterodontei</taxon>
        <taxon>Myida</taxon>
        <taxon>Dreissenoidea</taxon>
        <taxon>Dreissenidae</taxon>
        <taxon>Dreissena</taxon>
    </lineage>
</organism>
<evidence type="ECO:0000256" key="1">
    <source>
        <dbReference type="ARBA" id="ARBA00004323"/>
    </source>
</evidence>
<dbReference type="EC" id="2.4.1.-" evidence="6"/>
<evidence type="ECO:0000256" key="4">
    <source>
        <dbReference type="ARBA" id="ARBA00023034"/>
    </source>
</evidence>